<dbReference type="GO" id="GO:0006310">
    <property type="term" value="P:DNA recombination"/>
    <property type="evidence" value="ECO:0007669"/>
    <property type="project" value="UniProtKB-KW"/>
</dbReference>
<evidence type="ECO:0000259" key="6">
    <source>
        <dbReference type="PROSITE" id="PS51900"/>
    </source>
</evidence>
<dbReference type="InterPro" id="IPR044068">
    <property type="entry name" value="CB"/>
</dbReference>
<dbReference type="Gene3D" id="1.10.150.130">
    <property type="match status" value="1"/>
</dbReference>
<dbReference type="InterPro" id="IPR010998">
    <property type="entry name" value="Integrase_recombinase_N"/>
</dbReference>
<keyword evidence="2" id="KW-0229">DNA integration</keyword>
<keyword evidence="3 5" id="KW-0238">DNA-binding</keyword>
<comment type="similarity">
    <text evidence="1">Belongs to the 'phage' integrase family.</text>
</comment>
<dbReference type="PANTHER" id="PTHR30629:SF2">
    <property type="entry name" value="PROPHAGE INTEGRASE INTS-RELATED"/>
    <property type="match status" value="1"/>
</dbReference>
<dbReference type="RefSeq" id="WP_133495551.1">
    <property type="nucleotide sequence ID" value="NZ_BMLU01000005.1"/>
</dbReference>
<dbReference type="PROSITE" id="PS51900">
    <property type="entry name" value="CB"/>
    <property type="match status" value="1"/>
</dbReference>
<feature type="domain" description="Core-binding (CB)" evidence="6">
    <location>
        <begin position="77"/>
        <end position="160"/>
    </location>
</feature>
<dbReference type="SUPFAM" id="SSF56349">
    <property type="entry name" value="DNA breaking-rejoining enzymes"/>
    <property type="match status" value="1"/>
</dbReference>
<organism evidence="7 8">
    <name type="scientific">Stakelama pacifica</name>
    <dbReference type="NCBI Taxonomy" id="517720"/>
    <lineage>
        <taxon>Bacteria</taxon>
        <taxon>Pseudomonadati</taxon>
        <taxon>Pseudomonadota</taxon>
        <taxon>Alphaproteobacteria</taxon>
        <taxon>Sphingomonadales</taxon>
        <taxon>Sphingomonadaceae</taxon>
        <taxon>Stakelama</taxon>
    </lineage>
</organism>
<protein>
    <recommendedName>
        <fullName evidence="6">Core-binding (CB) domain-containing protein</fullName>
    </recommendedName>
</protein>
<dbReference type="AlphaFoldDB" id="A0A4R6FPJ6"/>
<name>A0A4R6FPJ6_9SPHN</name>
<dbReference type="InterPro" id="IPR011010">
    <property type="entry name" value="DNA_brk_join_enz"/>
</dbReference>
<evidence type="ECO:0000313" key="7">
    <source>
        <dbReference type="EMBL" id="TDN83020.1"/>
    </source>
</evidence>
<evidence type="ECO:0000256" key="4">
    <source>
        <dbReference type="ARBA" id="ARBA00023172"/>
    </source>
</evidence>
<dbReference type="InterPro" id="IPR050808">
    <property type="entry name" value="Phage_Integrase"/>
</dbReference>
<keyword evidence="8" id="KW-1185">Reference proteome</keyword>
<dbReference type="GO" id="GO:0003677">
    <property type="term" value="F:DNA binding"/>
    <property type="evidence" value="ECO:0007669"/>
    <property type="project" value="UniProtKB-UniRule"/>
</dbReference>
<keyword evidence="4" id="KW-0233">DNA recombination</keyword>
<gene>
    <name evidence="7" type="ORF">EV664_105218</name>
</gene>
<evidence type="ECO:0000256" key="2">
    <source>
        <dbReference type="ARBA" id="ARBA00022908"/>
    </source>
</evidence>
<evidence type="ECO:0000256" key="5">
    <source>
        <dbReference type="PROSITE-ProRule" id="PRU01248"/>
    </source>
</evidence>
<dbReference type="EMBL" id="SNWD01000005">
    <property type="protein sequence ID" value="TDN83020.1"/>
    <property type="molecule type" value="Genomic_DNA"/>
</dbReference>
<dbReference type="GO" id="GO:0015074">
    <property type="term" value="P:DNA integration"/>
    <property type="evidence" value="ECO:0007669"/>
    <property type="project" value="UniProtKB-KW"/>
</dbReference>
<dbReference type="Gene3D" id="1.10.443.10">
    <property type="entry name" value="Intergrase catalytic core"/>
    <property type="match status" value="1"/>
</dbReference>
<comment type="caution">
    <text evidence="7">The sequence shown here is derived from an EMBL/GenBank/DDBJ whole genome shotgun (WGS) entry which is preliminary data.</text>
</comment>
<reference evidence="7 8" key="1">
    <citation type="submission" date="2019-03" db="EMBL/GenBank/DDBJ databases">
        <title>Genomic Encyclopedia of Type Strains, Phase IV (KMG-IV): sequencing the most valuable type-strain genomes for metagenomic binning, comparative biology and taxonomic classification.</title>
        <authorList>
            <person name="Goeker M."/>
        </authorList>
    </citation>
    <scope>NUCLEOTIDE SEQUENCE [LARGE SCALE GENOMIC DNA]</scope>
    <source>
        <strain evidence="7 8">DSM 25059</strain>
    </source>
</reference>
<accession>A0A4R6FPJ6</accession>
<evidence type="ECO:0000256" key="1">
    <source>
        <dbReference type="ARBA" id="ARBA00008857"/>
    </source>
</evidence>
<dbReference type="InterPro" id="IPR013762">
    <property type="entry name" value="Integrase-like_cat_sf"/>
</dbReference>
<dbReference type="Proteomes" id="UP000295493">
    <property type="component" value="Unassembled WGS sequence"/>
</dbReference>
<evidence type="ECO:0000256" key="3">
    <source>
        <dbReference type="ARBA" id="ARBA00023125"/>
    </source>
</evidence>
<dbReference type="PANTHER" id="PTHR30629">
    <property type="entry name" value="PROPHAGE INTEGRASE"/>
    <property type="match status" value="1"/>
</dbReference>
<proteinExistence type="inferred from homology"/>
<evidence type="ECO:0000313" key="8">
    <source>
        <dbReference type="Proteomes" id="UP000295493"/>
    </source>
</evidence>
<dbReference type="OrthoDB" id="7873969at2"/>
<sequence>MPKKRQIPRLFEQRLADGTTVFHWKPSKTLRDSGSFTNRKLGTDEALAVAEAMALNRQVAEWKSGTTISAPAMPRIVRFAELVTRYRDSKAFADLAPSTQREYSSRLEFLSGWAMDGTLPVRDIDRDLVLDLRNGVYENDSAYTAAAKLRVLRLLLSWAIKANMIRGIDGRIIKENPAASIDIKQPRPRKKRIVHDDLPWLLASAEKLGYHHTAIGCVLGFYTTQREGDLLATTRFAMRPIRDLTAEARGALAGPDGRVLGISLEQGKTHTQISIPLVPVARAALERQMAGRLPDASRAVVRTYLISKGEGGGACHEKTFQRDFRRVADYALRRVVRAVWAARAEHDSDLAWTLIDCAKRLRGVQFRDLRRSGMCWMRDLGVPDTLIAAISGHSIDQTRKILATYLPRDTRAAAEGMAMAVMRQAERDAEPGKEQSA</sequence>